<dbReference type="GO" id="GO:0003700">
    <property type="term" value="F:DNA-binding transcription factor activity"/>
    <property type="evidence" value="ECO:0007669"/>
    <property type="project" value="InterPro"/>
</dbReference>
<accession>A0A3T1DBY1</accession>
<name>A0A3T1DBY1_9BACL</name>
<dbReference type="InterPro" id="IPR003313">
    <property type="entry name" value="AraC-bd"/>
</dbReference>
<keyword evidence="1" id="KW-0805">Transcription regulation</keyword>
<evidence type="ECO:0000256" key="3">
    <source>
        <dbReference type="ARBA" id="ARBA00023163"/>
    </source>
</evidence>
<evidence type="ECO:0000256" key="1">
    <source>
        <dbReference type="ARBA" id="ARBA00023015"/>
    </source>
</evidence>
<dbReference type="Gene3D" id="1.10.10.60">
    <property type="entry name" value="Homeodomain-like"/>
    <property type="match status" value="2"/>
</dbReference>
<keyword evidence="2" id="KW-0238">DNA-binding</keyword>
<dbReference type="PANTHER" id="PTHR43280">
    <property type="entry name" value="ARAC-FAMILY TRANSCRIPTIONAL REGULATOR"/>
    <property type="match status" value="1"/>
</dbReference>
<feature type="domain" description="HTH araC/xylS-type" evidence="4">
    <location>
        <begin position="190"/>
        <end position="288"/>
    </location>
</feature>
<dbReference type="Gene3D" id="2.60.120.10">
    <property type="entry name" value="Jelly Rolls"/>
    <property type="match status" value="1"/>
</dbReference>
<sequence length="289" mass="33956">MYLDNLSPYVREAVGQSVHPPWKIVERCLFDYQLLYLERGTLYVTIEGEVYEGRSGDIFLFKPRQTHSVQIMGNEMVSIKSVNFDLIQNEDSADVRVSTKTMQNMTAAELKHIRADITEPDSNWLPNFIRTNNSLIFENCLNELLDEYELKLPYYAYRGKTLLADLWVLLLRAHYKSDNAPLLTRWEELHRAKQFIESHADTSITLDNIADYVKMSRFHLLRQFSQLFHYTPLEYHQKMRIGRAKELMKHSHMKVGEIAERLGFINQHTFSRSFKRVVGVSPSEYRGKK</sequence>
<dbReference type="InterPro" id="IPR009057">
    <property type="entry name" value="Homeodomain-like_sf"/>
</dbReference>
<dbReference type="GO" id="GO:0043565">
    <property type="term" value="F:sequence-specific DNA binding"/>
    <property type="evidence" value="ECO:0007669"/>
    <property type="project" value="InterPro"/>
</dbReference>
<dbReference type="InterPro" id="IPR018062">
    <property type="entry name" value="HTH_AraC-typ_CS"/>
</dbReference>
<dbReference type="PROSITE" id="PS00041">
    <property type="entry name" value="HTH_ARAC_FAMILY_1"/>
    <property type="match status" value="1"/>
</dbReference>
<evidence type="ECO:0000313" key="5">
    <source>
        <dbReference type="EMBL" id="BBI35613.1"/>
    </source>
</evidence>
<dbReference type="PANTHER" id="PTHR43280:SF28">
    <property type="entry name" value="HTH-TYPE TRANSCRIPTIONAL ACTIVATOR RHAS"/>
    <property type="match status" value="1"/>
</dbReference>
<dbReference type="Pfam" id="PF02311">
    <property type="entry name" value="AraC_binding"/>
    <property type="match status" value="1"/>
</dbReference>
<dbReference type="RefSeq" id="WP_130614435.1">
    <property type="nucleotide sequence ID" value="NZ_AP019400.1"/>
</dbReference>
<organism evidence="5 6">
    <name type="scientific">Cohnella abietis</name>
    <dbReference type="NCBI Taxonomy" id="2507935"/>
    <lineage>
        <taxon>Bacteria</taxon>
        <taxon>Bacillati</taxon>
        <taxon>Bacillota</taxon>
        <taxon>Bacilli</taxon>
        <taxon>Bacillales</taxon>
        <taxon>Paenibacillaceae</taxon>
        <taxon>Cohnella</taxon>
    </lineage>
</organism>
<dbReference type="InterPro" id="IPR018060">
    <property type="entry name" value="HTH_AraC"/>
</dbReference>
<proteinExistence type="predicted"/>
<protein>
    <recommendedName>
        <fullName evidence="4">HTH araC/xylS-type domain-containing protein</fullName>
    </recommendedName>
</protein>
<dbReference type="KEGG" id="cohn:KCTCHS21_50120"/>
<dbReference type="PROSITE" id="PS01124">
    <property type="entry name" value="HTH_ARAC_FAMILY_2"/>
    <property type="match status" value="1"/>
</dbReference>
<dbReference type="OrthoDB" id="2831254at2"/>
<dbReference type="InterPro" id="IPR020449">
    <property type="entry name" value="Tscrpt_reg_AraC-type_HTH"/>
</dbReference>
<dbReference type="PRINTS" id="PR00032">
    <property type="entry name" value="HTHARAC"/>
</dbReference>
<gene>
    <name evidence="5" type="ORF">KCTCHS21_50120</name>
</gene>
<evidence type="ECO:0000313" key="6">
    <source>
        <dbReference type="Proteomes" id="UP000289856"/>
    </source>
</evidence>
<dbReference type="AlphaFoldDB" id="A0A3T1DBY1"/>
<dbReference type="Proteomes" id="UP000289856">
    <property type="component" value="Chromosome"/>
</dbReference>
<dbReference type="EMBL" id="AP019400">
    <property type="protein sequence ID" value="BBI35613.1"/>
    <property type="molecule type" value="Genomic_DNA"/>
</dbReference>
<keyword evidence="3" id="KW-0804">Transcription</keyword>
<dbReference type="Pfam" id="PF12833">
    <property type="entry name" value="HTH_18"/>
    <property type="match status" value="1"/>
</dbReference>
<evidence type="ECO:0000259" key="4">
    <source>
        <dbReference type="PROSITE" id="PS01124"/>
    </source>
</evidence>
<dbReference type="InterPro" id="IPR014710">
    <property type="entry name" value="RmlC-like_jellyroll"/>
</dbReference>
<dbReference type="SMART" id="SM00342">
    <property type="entry name" value="HTH_ARAC"/>
    <property type="match status" value="1"/>
</dbReference>
<keyword evidence="6" id="KW-1185">Reference proteome</keyword>
<dbReference type="SUPFAM" id="SSF46689">
    <property type="entry name" value="Homeodomain-like"/>
    <property type="match status" value="2"/>
</dbReference>
<dbReference type="SUPFAM" id="SSF51215">
    <property type="entry name" value="Regulatory protein AraC"/>
    <property type="match status" value="1"/>
</dbReference>
<dbReference type="InterPro" id="IPR037923">
    <property type="entry name" value="HTH-like"/>
</dbReference>
<reference evidence="5 6" key="1">
    <citation type="submission" date="2019-01" db="EMBL/GenBank/DDBJ databases">
        <title>Complete genome sequence of Cohnella hallensis HS21 isolated from Korean fir (Abies koreana) rhizospheric soil.</title>
        <authorList>
            <person name="Jiang L."/>
            <person name="Kang S.W."/>
            <person name="Kim S."/>
            <person name="Jung J."/>
            <person name="Kim C.Y."/>
            <person name="Kim D.H."/>
            <person name="Kim S.W."/>
            <person name="Lee J."/>
        </authorList>
    </citation>
    <scope>NUCLEOTIDE SEQUENCE [LARGE SCALE GENOMIC DNA]</scope>
    <source>
        <strain evidence="5 6">HS21</strain>
    </source>
</reference>
<evidence type="ECO:0000256" key="2">
    <source>
        <dbReference type="ARBA" id="ARBA00023125"/>
    </source>
</evidence>